<dbReference type="Pfam" id="PF07277">
    <property type="entry name" value="SapC"/>
    <property type="match status" value="1"/>
</dbReference>
<accession>A0ABS7WWJ1</accession>
<proteinExistence type="predicted"/>
<dbReference type="InterPro" id="IPR010836">
    <property type="entry name" value="SapC"/>
</dbReference>
<organism evidence="1 2">
    <name type="scientific">Modicisalibacter tunisiensis</name>
    <dbReference type="NCBI Taxonomy" id="390637"/>
    <lineage>
        <taxon>Bacteria</taxon>
        <taxon>Pseudomonadati</taxon>
        <taxon>Pseudomonadota</taxon>
        <taxon>Gammaproteobacteria</taxon>
        <taxon>Oceanospirillales</taxon>
        <taxon>Halomonadaceae</taxon>
        <taxon>Modicisalibacter</taxon>
    </lineage>
</organism>
<protein>
    <submittedName>
        <fullName evidence="1">SapC family protein</fullName>
    </submittedName>
</protein>
<dbReference type="Proteomes" id="UP001319883">
    <property type="component" value="Unassembled WGS sequence"/>
</dbReference>
<keyword evidence="2" id="KW-1185">Reference proteome</keyword>
<dbReference type="RefSeq" id="WP_224419946.1">
    <property type="nucleotide sequence ID" value="NZ_JAGXFD010000001.1"/>
</dbReference>
<sequence length="261" mass="29219">MPQWLPISRTQHAELHYQPRQGYGFAAEQPVASILLAELSKLLPHYALGFIQQGEQYQPVALLGLNGQHNLYVHPDGRWLGSYVPASLRGYPFTLANTQDQQQVLCIAQDHLLESELGEPLFDAEGQLNERVQQTLKFLQECEKNRQLTQQAAKVLGDSGVIEPWPLQIERGEGQEPLKVQGLHRINEKALNELSAEAFASLRSHGALALAYGQLFSMNQLSQLTERAKFHAQQQAGKAADENLDAFFDGDDEELTFDFGE</sequence>
<dbReference type="EMBL" id="JAGXFD010000001">
    <property type="protein sequence ID" value="MBZ9566126.1"/>
    <property type="molecule type" value="Genomic_DNA"/>
</dbReference>
<name>A0ABS7WWJ1_9GAMM</name>
<evidence type="ECO:0000313" key="2">
    <source>
        <dbReference type="Proteomes" id="UP001319883"/>
    </source>
</evidence>
<gene>
    <name evidence="1" type="ORF">KGQ91_00240</name>
</gene>
<comment type="caution">
    <text evidence="1">The sequence shown here is derived from an EMBL/GenBank/DDBJ whole genome shotgun (WGS) entry which is preliminary data.</text>
</comment>
<reference evidence="1 2" key="1">
    <citation type="submission" date="2021-05" db="EMBL/GenBank/DDBJ databases">
        <title>Petroleum and Energy Research Collection (APPE): ex situ preservation of microbial diversity associated with the oil industry and exploitation of its biotechnological potential.</title>
        <authorList>
            <person name="Paixao C.T.M."/>
            <person name="Gomes M.B."/>
            <person name="Oliveira V.M."/>
        </authorList>
    </citation>
    <scope>NUCLEOTIDE SEQUENCE [LARGE SCALE GENOMIC DNA]</scope>
    <source>
        <strain evidence="1 2">LIT2</strain>
    </source>
</reference>
<evidence type="ECO:0000313" key="1">
    <source>
        <dbReference type="EMBL" id="MBZ9566126.1"/>
    </source>
</evidence>